<organism evidence="2 3">
    <name type="scientific">Hibiscus sabdariffa</name>
    <name type="common">roselle</name>
    <dbReference type="NCBI Taxonomy" id="183260"/>
    <lineage>
        <taxon>Eukaryota</taxon>
        <taxon>Viridiplantae</taxon>
        <taxon>Streptophyta</taxon>
        <taxon>Embryophyta</taxon>
        <taxon>Tracheophyta</taxon>
        <taxon>Spermatophyta</taxon>
        <taxon>Magnoliopsida</taxon>
        <taxon>eudicotyledons</taxon>
        <taxon>Gunneridae</taxon>
        <taxon>Pentapetalae</taxon>
        <taxon>rosids</taxon>
        <taxon>malvids</taxon>
        <taxon>Malvales</taxon>
        <taxon>Malvaceae</taxon>
        <taxon>Malvoideae</taxon>
        <taxon>Hibiscus</taxon>
    </lineage>
</organism>
<accession>A0ABR2QJ95</accession>
<keyword evidence="3" id="KW-1185">Reference proteome</keyword>
<feature type="compositionally biased region" description="Basic and acidic residues" evidence="1">
    <location>
        <begin position="46"/>
        <end position="55"/>
    </location>
</feature>
<name>A0ABR2QJ95_9ROSI</name>
<protein>
    <submittedName>
        <fullName evidence="2">Uncharacterized protein</fullName>
    </submittedName>
</protein>
<evidence type="ECO:0000313" key="3">
    <source>
        <dbReference type="Proteomes" id="UP001396334"/>
    </source>
</evidence>
<comment type="caution">
    <text evidence="2">The sequence shown here is derived from an EMBL/GenBank/DDBJ whole genome shotgun (WGS) entry which is preliminary data.</text>
</comment>
<dbReference type="Proteomes" id="UP001396334">
    <property type="component" value="Unassembled WGS sequence"/>
</dbReference>
<feature type="region of interest" description="Disordered" evidence="1">
    <location>
        <begin position="32"/>
        <end position="56"/>
    </location>
</feature>
<reference evidence="2 3" key="1">
    <citation type="journal article" date="2024" name="G3 (Bethesda)">
        <title>Genome assembly of Hibiscus sabdariffa L. provides insights into metabolisms of medicinal natural products.</title>
        <authorList>
            <person name="Kim T."/>
        </authorList>
    </citation>
    <scope>NUCLEOTIDE SEQUENCE [LARGE SCALE GENOMIC DNA]</scope>
    <source>
        <strain evidence="2">TK-2024</strain>
        <tissue evidence="2">Old leaves</tissue>
    </source>
</reference>
<sequence>MKYEINVFELGFKDETFDPVFRNGKLKEHASNFKMGVDSQSESSSESDKNSHPVDDQCNVTVEVDALNAMNVGKDDNISCDRLREDMDRHIGENDILGNISRESSLRKVVIQDFLHGEEKNEQPSGFVRKTTAELSSWAYEVSSSAQEARETVPLSGSKATKPTDGLVLGSSRALKDVWNMGFNPPKGTDVVNNNDWAGVVNEMCRKKAKSKKRYGLLMEFQDKVGIATKEARKMLKLGKRLGMQIQGSEKEVCSSNLGDEGSQSTKDRWCQFWLSTLILVTKVELRWSRVPLVLELTQSLILEGFGSRIPFSSEKLHVVAVAVKSALEVSIVLDLSLKIETVSLFVLLCFLFRVAGGRV</sequence>
<evidence type="ECO:0000256" key="1">
    <source>
        <dbReference type="SAM" id="MobiDB-lite"/>
    </source>
</evidence>
<evidence type="ECO:0000313" key="2">
    <source>
        <dbReference type="EMBL" id="KAK9000766.1"/>
    </source>
</evidence>
<dbReference type="EMBL" id="JBBPBN010000037">
    <property type="protein sequence ID" value="KAK9000766.1"/>
    <property type="molecule type" value="Genomic_DNA"/>
</dbReference>
<gene>
    <name evidence="2" type="ORF">V6N11_081253</name>
</gene>
<proteinExistence type="predicted"/>